<protein>
    <submittedName>
        <fullName evidence="6">Major Facilitator Superfamily protein</fullName>
    </submittedName>
</protein>
<dbReference type="InterPro" id="IPR020846">
    <property type="entry name" value="MFS_dom"/>
</dbReference>
<dbReference type="InterPro" id="IPR050327">
    <property type="entry name" value="Proton-linked_MCT"/>
</dbReference>
<dbReference type="Pfam" id="PF07690">
    <property type="entry name" value="MFS_1"/>
    <property type="match status" value="1"/>
</dbReference>
<feature type="transmembrane region" description="Helical" evidence="4">
    <location>
        <begin position="162"/>
        <end position="183"/>
    </location>
</feature>
<comment type="similarity">
    <text evidence="2">Belongs to the major facilitator superfamily. Monocarboxylate porter (TC 2.A.1.13) family.</text>
</comment>
<sequence>MPRSRMRPSILVDNYLLSVPTLPKTMARDNKEDPSTSPSSQLEIADRPASTQGMQPPTPPPDGGYGWICVIAQFLINGFTWGVAASYSVYLSHYLSHGLFSEARPLDYAFVGGFNFAFALLVAPLATSLAQRYGARAPMLGGVVLLPAGFVAASFARRVWHLYLSQGLCVGLGIGLVYIPAAAIVPQWFARRRSLASGLCAAGSGVGGLAVCFATRAMLDGIGYVWSLRVTAAVVFVANLAATLLMRSRDAEIRPDSRALPFGLLARSYPARLLLGWSFVSMFGYITLMFSLSDYAKAALGRSDGDAATVPALLNLGAALGRPLIGYASDRLGRVQVAGVLTFACGVLIFGLWLPFTAYPALGVFATISGAILGIFWAASGNMFFLIA</sequence>
<evidence type="ECO:0000313" key="6">
    <source>
        <dbReference type="EMBL" id="KAK8855164.1"/>
    </source>
</evidence>
<evidence type="ECO:0000313" key="7">
    <source>
        <dbReference type="Proteomes" id="UP001390339"/>
    </source>
</evidence>
<dbReference type="PANTHER" id="PTHR11360:SF315">
    <property type="entry name" value="TRANSPORTER MCH2-RELATED"/>
    <property type="match status" value="1"/>
</dbReference>
<keyword evidence="4" id="KW-0812">Transmembrane</keyword>
<feature type="transmembrane region" description="Helical" evidence="4">
    <location>
        <begin position="362"/>
        <end position="387"/>
    </location>
</feature>
<evidence type="ECO:0000256" key="3">
    <source>
        <dbReference type="SAM" id="MobiDB-lite"/>
    </source>
</evidence>
<gene>
    <name evidence="6" type="ORF">PGQ11_011076</name>
</gene>
<dbReference type="PROSITE" id="PS50850">
    <property type="entry name" value="MFS"/>
    <property type="match status" value="1"/>
</dbReference>
<feature type="transmembrane region" description="Helical" evidence="4">
    <location>
        <begin position="224"/>
        <end position="248"/>
    </location>
</feature>
<reference evidence="6 7" key="1">
    <citation type="journal article" date="2024" name="IMA Fungus">
        <title>Apiospora arundinis, a panoply of carbohydrate-active enzymes and secondary metabolites.</title>
        <authorList>
            <person name="Sorensen T."/>
            <person name="Petersen C."/>
            <person name="Muurmann A.T."/>
            <person name="Christiansen J.V."/>
            <person name="Brundto M.L."/>
            <person name="Overgaard C.K."/>
            <person name="Boysen A.T."/>
            <person name="Wollenberg R.D."/>
            <person name="Larsen T.O."/>
            <person name="Sorensen J.L."/>
            <person name="Nielsen K.L."/>
            <person name="Sondergaard T.E."/>
        </authorList>
    </citation>
    <scope>NUCLEOTIDE SEQUENCE [LARGE SCALE GENOMIC DNA]</scope>
    <source>
        <strain evidence="6 7">AAU 773</strain>
    </source>
</reference>
<name>A0ABR2HYI1_9PEZI</name>
<comment type="caution">
    <text evidence="6">The sequence shown here is derived from an EMBL/GenBank/DDBJ whole genome shotgun (WGS) entry which is preliminary data.</text>
</comment>
<feature type="transmembrane region" description="Helical" evidence="4">
    <location>
        <begin position="108"/>
        <end position="130"/>
    </location>
</feature>
<feature type="transmembrane region" description="Helical" evidence="4">
    <location>
        <begin position="137"/>
        <end position="156"/>
    </location>
</feature>
<dbReference type="EMBL" id="JAPCWZ010000007">
    <property type="protein sequence ID" value="KAK8855164.1"/>
    <property type="molecule type" value="Genomic_DNA"/>
</dbReference>
<feature type="domain" description="Major facilitator superfamily (MFS) profile" evidence="5">
    <location>
        <begin position="66"/>
        <end position="388"/>
    </location>
</feature>
<evidence type="ECO:0000256" key="1">
    <source>
        <dbReference type="ARBA" id="ARBA00004141"/>
    </source>
</evidence>
<evidence type="ECO:0000256" key="4">
    <source>
        <dbReference type="SAM" id="Phobius"/>
    </source>
</evidence>
<keyword evidence="4" id="KW-1133">Transmembrane helix</keyword>
<keyword evidence="7" id="KW-1185">Reference proteome</keyword>
<feature type="transmembrane region" description="Helical" evidence="4">
    <location>
        <begin position="64"/>
        <end position="88"/>
    </location>
</feature>
<accession>A0ABR2HYI1</accession>
<feature type="transmembrane region" description="Helical" evidence="4">
    <location>
        <begin position="269"/>
        <end position="288"/>
    </location>
</feature>
<dbReference type="Proteomes" id="UP001390339">
    <property type="component" value="Unassembled WGS sequence"/>
</dbReference>
<dbReference type="SUPFAM" id="SSF103473">
    <property type="entry name" value="MFS general substrate transporter"/>
    <property type="match status" value="1"/>
</dbReference>
<feature type="transmembrane region" description="Helical" evidence="4">
    <location>
        <begin position="337"/>
        <end position="356"/>
    </location>
</feature>
<feature type="transmembrane region" description="Helical" evidence="4">
    <location>
        <begin position="195"/>
        <end position="218"/>
    </location>
</feature>
<feature type="region of interest" description="Disordered" evidence="3">
    <location>
        <begin position="23"/>
        <end position="58"/>
    </location>
</feature>
<proteinExistence type="inferred from homology"/>
<evidence type="ECO:0000259" key="5">
    <source>
        <dbReference type="PROSITE" id="PS50850"/>
    </source>
</evidence>
<evidence type="ECO:0000256" key="2">
    <source>
        <dbReference type="ARBA" id="ARBA00006727"/>
    </source>
</evidence>
<dbReference type="InterPro" id="IPR011701">
    <property type="entry name" value="MFS"/>
</dbReference>
<dbReference type="Gene3D" id="1.20.1250.20">
    <property type="entry name" value="MFS general substrate transporter like domains"/>
    <property type="match status" value="2"/>
</dbReference>
<dbReference type="InterPro" id="IPR036259">
    <property type="entry name" value="MFS_trans_sf"/>
</dbReference>
<keyword evidence="4" id="KW-0472">Membrane</keyword>
<dbReference type="PANTHER" id="PTHR11360">
    <property type="entry name" value="MONOCARBOXYLATE TRANSPORTER"/>
    <property type="match status" value="1"/>
</dbReference>
<feature type="transmembrane region" description="Helical" evidence="4">
    <location>
        <begin position="308"/>
        <end position="325"/>
    </location>
</feature>
<comment type="subcellular location">
    <subcellularLocation>
        <location evidence="1">Membrane</location>
        <topology evidence="1">Multi-pass membrane protein</topology>
    </subcellularLocation>
</comment>
<organism evidence="6 7">
    <name type="scientific">Apiospora arundinis</name>
    <dbReference type="NCBI Taxonomy" id="335852"/>
    <lineage>
        <taxon>Eukaryota</taxon>
        <taxon>Fungi</taxon>
        <taxon>Dikarya</taxon>
        <taxon>Ascomycota</taxon>
        <taxon>Pezizomycotina</taxon>
        <taxon>Sordariomycetes</taxon>
        <taxon>Xylariomycetidae</taxon>
        <taxon>Amphisphaeriales</taxon>
        <taxon>Apiosporaceae</taxon>
        <taxon>Apiospora</taxon>
    </lineage>
</organism>